<dbReference type="InterPro" id="IPR029044">
    <property type="entry name" value="Nucleotide-diphossugar_trans"/>
</dbReference>
<reference evidence="2 3" key="1">
    <citation type="submission" date="2023-03" db="EMBL/GenBank/DDBJ databases">
        <title>Complete genome of Arcanobacterium canis strain DSM 25104 isolated in 2010 from a canine otitis externa in Germany.</title>
        <authorList>
            <person name="Borowiak M."/>
            <person name="Kreitlow A."/>
            <person name="Malorny B."/>
            <person name="Laemmler C."/>
            <person name="Prenger-Berninghoff E."/>
            <person name="Ploetz M."/>
            <person name="Abdulmawjood A."/>
        </authorList>
    </citation>
    <scope>NUCLEOTIDE SEQUENCE [LARGE SCALE GENOMIC DNA]</scope>
    <source>
        <strain evidence="2 3">DSM 25104</strain>
    </source>
</reference>
<protein>
    <submittedName>
        <fullName evidence="2">Glycosyltransferase</fullName>
        <ecNumber evidence="2">2.4.-.-</ecNumber>
    </submittedName>
</protein>
<dbReference type="Proteomes" id="UP001215216">
    <property type="component" value="Chromosome"/>
</dbReference>
<dbReference type="PANTHER" id="PTHR43685">
    <property type="entry name" value="GLYCOSYLTRANSFERASE"/>
    <property type="match status" value="1"/>
</dbReference>
<dbReference type="EMBL" id="CP121208">
    <property type="protein sequence ID" value="WFM84052.1"/>
    <property type="molecule type" value="Genomic_DNA"/>
</dbReference>
<dbReference type="InterPro" id="IPR050834">
    <property type="entry name" value="Glycosyltransf_2"/>
</dbReference>
<gene>
    <name evidence="2" type="ORF">P7079_03505</name>
</gene>
<name>A0ABY8FZV3_9ACTO</name>
<dbReference type="Gene3D" id="3.90.550.10">
    <property type="entry name" value="Spore Coat Polysaccharide Biosynthesis Protein SpsA, Chain A"/>
    <property type="match status" value="1"/>
</dbReference>
<dbReference type="Gene3D" id="3.40.50.2000">
    <property type="entry name" value="Glycogen Phosphorylase B"/>
    <property type="match status" value="1"/>
</dbReference>
<organism evidence="2 3">
    <name type="scientific">Arcanobacterium canis</name>
    <dbReference type="NCBI Taxonomy" id="999183"/>
    <lineage>
        <taxon>Bacteria</taxon>
        <taxon>Bacillati</taxon>
        <taxon>Actinomycetota</taxon>
        <taxon>Actinomycetes</taxon>
        <taxon>Actinomycetales</taxon>
        <taxon>Actinomycetaceae</taxon>
        <taxon>Arcanobacterium</taxon>
    </lineage>
</organism>
<evidence type="ECO:0000313" key="3">
    <source>
        <dbReference type="Proteomes" id="UP001215216"/>
    </source>
</evidence>
<dbReference type="SUPFAM" id="SSF53756">
    <property type="entry name" value="UDP-Glycosyltransferase/glycogen phosphorylase"/>
    <property type="match status" value="1"/>
</dbReference>
<evidence type="ECO:0000259" key="1">
    <source>
        <dbReference type="Pfam" id="PF00535"/>
    </source>
</evidence>
<dbReference type="RefSeq" id="WP_278013447.1">
    <property type="nucleotide sequence ID" value="NZ_CP121208.1"/>
</dbReference>
<keyword evidence="3" id="KW-1185">Reference proteome</keyword>
<dbReference type="EC" id="2.4.-.-" evidence="2"/>
<keyword evidence="2" id="KW-0808">Transferase</keyword>
<sequence>MVLDSDSLIRSLGRIHREPTIPVDLTRSSQLADGVSVIVPAYKSRAYLPALLDSLAHQSLPPERFEVIVVLNGPDDGSGELLAAEDRFNLRWYRNLIASAGAARNLGIRLANRAYSVFLDADDTFEPEYLEQALALAQPLTVVVNPIVDVTPSGSVNPQNALNRKISQINGGEVVDYPWLLSFNACKLLPTPVLQTLRFNEDLRSGEDVVFWASLLAYPHLSVARVSSANSAYRRLLTEHSVSRTNESFDFNVTQRLDVIAAVQRLQLGSGVHDAIASRVGAQASFIRNYIASHPQDMDQLEEQIVQAGVVRFPWEEIPRPDATQLVFSYCFPPFADTAGVIAAKVVSQRRQYSDVIANDMGTRRRTDHSLDLLASRWVKRASYLPTPTSFGNWDEIAQFATQACQTAESWAATTAYESMYSRALWPGSHLAAALFKRRHPELNWVAEFSDPLRTNAEGHTRPGNRAGDDVSGEIIAGSPELESENLLFGFIERVAFELADRIIVTNPHQLSYMLAHYSPEEAQRYRAKTEIRPHPAPSTALFDAARPSLNLDPSAINIGYFGSVYANRGFSEIFAALGKSDPRVHLHIFTGTFDALETEIESAGLRGRVHAHPYLPYIEFLGACREFDVLLVTDACATESMGINPFLPSKFSDYRASGTPIWAIVEEGSPLDHLGTDFTSYLRDSQSTQQALNEIIQRQVK</sequence>
<dbReference type="Pfam" id="PF00535">
    <property type="entry name" value="Glycos_transf_2"/>
    <property type="match status" value="1"/>
</dbReference>
<evidence type="ECO:0000313" key="2">
    <source>
        <dbReference type="EMBL" id="WFM84052.1"/>
    </source>
</evidence>
<dbReference type="InterPro" id="IPR001173">
    <property type="entry name" value="Glyco_trans_2-like"/>
</dbReference>
<accession>A0ABY8FZV3</accession>
<dbReference type="SUPFAM" id="SSF53448">
    <property type="entry name" value="Nucleotide-diphospho-sugar transferases"/>
    <property type="match status" value="1"/>
</dbReference>
<proteinExistence type="predicted"/>
<dbReference type="GO" id="GO:0016757">
    <property type="term" value="F:glycosyltransferase activity"/>
    <property type="evidence" value="ECO:0007669"/>
    <property type="project" value="UniProtKB-KW"/>
</dbReference>
<dbReference type="PANTHER" id="PTHR43685:SF2">
    <property type="entry name" value="GLYCOSYLTRANSFERASE 2-LIKE DOMAIN-CONTAINING PROTEIN"/>
    <property type="match status" value="1"/>
</dbReference>
<feature type="domain" description="Glycosyltransferase 2-like" evidence="1">
    <location>
        <begin position="36"/>
        <end position="159"/>
    </location>
</feature>
<dbReference type="CDD" id="cd00761">
    <property type="entry name" value="Glyco_tranf_GTA_type"/>
    <property type="match status" value="1"/>
</dbReference>
<keyword evidence="2" id="KW-0328">Glycosyltransferase</keyword>